<dbReference type="KEGG" id="pla:Plav_3588"/>
<organism evidence="3 4">
    <name type="scientific">Parvibaculum lavamentivorans (strain DS-1 / DSM 13023 / NCIMB 13966)</name>
    <dbReference type="NCBI Taxonomy" id="402881"/>
    <lineage>
        <taxon>Bacteria</taxon>
        <taxon>Pseudomonadati</taxon>
        <taxon>Pseudomonadota</taxon>
        <taxon>Alphaproteobacteria</taxon>
        <taxon>Hyphomicrobiales</taxon>
        <taxon>Parvibaculaceae</taxon>
        <taxon>Parvibaculum</taxon>
    </lineage>
</organism>
<protein>
    <recommendedName>
        <fullName evidence="2">Protein SirB1 N-terminal domain-containing protein</fullName>
    </recommendedName>
</protein>
<proteinExistence type="inferred from homology"/>
<evidence type="ECO:0000313" key="3">
    <source>
        <dbReference type="EMBL" id="ABS65186.1"/>
    </source>
</evidence>
<keyword evidence="4" id="KW-1185">Reference proteome</keyword>
<dbReference type="eggNOG" id="COG2912">
    <property type="taxonomic scope" value="Bacteria"/>
</dbReference>
<comment type="similarity">
    <text evidence="1">Belongs to the UPF0162 family.</text>
</comment>
<dbReference type="Pfam" id="PF13371">
    <property type="entry name" value="TPR_9"/>
    <property type="match status" value="1"/>
</dbReference>
<dbReference type="Proteomes" id="UP000006377">
    <property type="component" value="Chromosome"/>
</dbReference>
<feature type="domain" description="Protein SirB1 N-terminal" evidence="2">
    <location>
        <begin position="50"/>
        <end position="202"/>
    </location>
</feature>
<dbReference type="InterPro" id="IPR032698">
    <property type="entry name" value="SirB1_N"/>
</dbReference>
<reference evidence="3 4" key="1">
    <citation type="journal article" date="2011" name="Stand. Genomic Sci.">
        <title>Complete genome sequence of Parvibaculum lavamentivorans type strain (DS-1(T)).</title>
        <authorList>
            <person name="Schleheck D."/>
            <person name="Weiss M."/>
            <person name="Pitluck S."/>
            <person name="Bruce D."/>
            <person name="Land M.L."/>
            <person name="Han S."/>
            <person name="Saunders E."/>
            <person name="Tapia R."/>
            <person name="Detter C."/>
            <person name="Brettin T."/>
            <person name="Han J."/>
            <person name="Woyke T."/>
            <person name="Goodwin L."/>
            <person name="Pennacchio L."/>
            <person name="Nolan M."/>
            <person name="Cook A.M."/>
            <person name="Kjelleberg S."/>
            <person name="Thomas T."/>
        </authorList>
    </citation>
    <scope>NUCLEOTIDE SEQUENCE [LARGE SCALE GENOMIC DNA]</scope>
    <source>
        <strain evidence="4">DS-1 / DSM 13023 / NCIMB 13966</strain>
    </source>
</reference>
<dbReference type="STRING" id="402881.Plav_3588"/>
<dbReference type="PANTHER" id="PTHR31350">
    <property type="entry name" value="SI:DKEY-261L7.2"/>
    <property type="match status" value="1"/>
</dbReference>
<name>A7HZ53_PARL1</name>
<gene>
    <name evidence="3" type="ordered locus">Plav_3588</name>
</gene>
<sequence length="287" mass="30782">MIAAMGSEDEETEHELRAAGNLPDADLDIAHLALMLALRDRPGIPLAPYRDHLAELVAVAGDALRDTPSLLPCSVAAGALAGVLAGTYRYLGDTETYDDPRNANIAHVIDRRKGLPVTLGILYLHVASKLGLELAGLNFPGHFVLRLRCADEALVIDPFNGGQPLSAADLLALLRSVEGPQARLTPEACEAVGTRDILLRLENNILGRAIRANDFARARDVVMRMIWLAPQRAGLRFELGRLEVHAGHMGAAADAFATCIDLASGLGENRIAGMAEEALRRLKSKLN</sequence>
<dbReference type="HOGENOM" id="CLU_063810_2_0_5"/>
<evidence type="ECO:0000313" key="4">
    <source>
        <dbReference type="Proteomes" id="UP000006377"/>
    </source>
</evidence>
<evidence type="ECO:0000256" key="1">
    <source>
        <dbReference type="ARBA" id="ARBA00007100"/>
    </source>
</evidence>
<dbReference type="PANTHER" id="PTHR31350:SF21">
    <property type="entry name" value="F-BOX ONLY PROTEIN 21"/>
    <property type="match status" value="1"/>
</dbReference>
<dbReference type="AlphaFoldDB" id="A7HZ53"/>
<dbReference type="EMBL" id="CP000774">
    <property type="protein sequence ID" value="ABS65186.1"/>
    <property type="molecule type" value="Genomic_DNA"/>
</dbReference>
<dbReference type="OrthoDB" id="232498at2"/>
<accession>A7HZ53</accession>
<evidence type="ECO:0000259" key="2">
    <source>
        <dbReference type="Pfam" id="PF13369"/>
    </source>
</evidence>
<dbReference type="Pfam" id="PF13369">
    <property type="entry name" value="Transglut_core2"/>
    <property type="match status" value="1"/>
</dbReference>